<reference evidence="2" key="2">
    <citation type="submission" date="2022-06" db="UniProtKB">
        <authorList>
            <consortium name="EnsemblMetazoa"/>
        </authorList>
    </citation>
    <scope>IDENTIFICATION</scope>
    <source>
        <strain evidence="2">DF5081</strain>
    </source>
</reference>
<dbReference type="AlphaFoldDB" id="A0A8R1E8L6"/>
<feature type="domain" description="DRBM" evidence="1">
    <location>
        <begin position="19"/>
        <end position="56"/>
    </location>
</feature>
<evidence type="ECO:0000313" key="2">
    <source>
        <dbReference type="EnsemblMetazoa" id="CJA24003.1"/>
    </source>
</evidence>
<keyword evidence="3" id="KW-1185">Reference proteome</keyword>
<name>A0A8R1E8L6_CAEJA</name>
<protein>
    <submittedName>
        <fullName evidence="2">DRBM domain-containing protein</fullName>
    </submittedName>
</protein>
<dbReference type="Gene3D" id="3.30.160.20">
    <property type="match status" value="1"/>
</dbReference>
<dbReference type="InterPro" id="IPR014720">
    <property type="entry name" value="dsRBD_dom"/>
</dbReference>
<reference evidence="3" key="1">
    <citation type="submission" date="2010-08" db="EMBL/GenBank/DDBJ databases">
        <authorList>
            <consortium name="Caenorhabditis japonica Sequencing Consortium"/>
            <person name="Wilson R.K."/>
        </authorList>
    </citation>
    <scope>NUCLEOTIDE SEQUENCE [LARGE SCALE GENOMIC DNA]</scope>
    <source>
        <strain evidence="3">DF5081</strain>
    </source>
</reference>
<dbReference type="Pfam" id="PF00035">
    <property type="entry name" value="dsrm"/>
    <property type="match status" value="1"/>
</dbReference>
<sequence>MLNHRKSLGAHNLAHVRREDKRFVSTICVNDKKYRSIVGQPNVRMSEQVAALAALHGMNIRCRLEGNWEED</sequence>
<evidence type="ECO:0000313" key="3">
    <source>
        <dbReference type="Proteomes" id="UP000005237"/>
    </source>
</evidence>
<evidence type="ECO:0000259" key="1">
    <source>
        <dbReference type="Pfam" id="PF00035"/>
    </source>
</evidence>
<dbReference type="SUPFAM" id="SSF54768">
    <property type="entry name" value="dsRNA-binding domain-like"/>
    <property type="match status" value="1"/>
</dbReference>
<dbReference type="EnsemblMetazoa" id="CJA24003.1">
    <property type="protein sequence ID" value="CJA24003.1"/>
    <property type="gene ID" value="WBGene00179575"/>
</dbReference>
<proteinExistence type="predicted"/>
<dbReference type="Proteomes" id="UP000005237">
    <property type="component" value="Unassembled WGS sequence"/>
</dbReference>
<organism evidence="2 3">
    <name type="scientific">Caenorhabditis japonica</name>
    <dbReference type="NCBI Taxonomy" id="281687"/>
    <lineage>
        <taxon>Eukaryota</taxon>
        <taxon>Metazoa</taxon>
        <taxon>Ecdysozoa</taxon>
        <taxon>Nematoda</taxon>
        <taxon>Chromadorea</taxon>
        <taxon>Rhabditida</taxon>
        <taxon>Rhabditina</taxon>
        <taxon>Rhabditomorpha</taxon>
        <taxon>Rhabditoidea</taxon>
        <taxon>Rhabditidae</taxon>
        <taxon>Peloderinae</taxon>
        <taxon>Caenorhabditis</taxon>
    </lineage>
</organism>
<accession>A0A8R1E8L6</accession>